<dbReference type="PANTHER" id="PTHR44196:SF1">
    <property type="entry name" value="DEHYDROGENASE_REDUCTASE SDR FAMILY MEMBER 7B"/>
    <property type="match status" value="1"/>
</dbReference>
<evidence type="ECO:0000256" key="2">
    <source>
        <dbReference type="ARBA" id="ARBA00023002"/>
    </source>
</evidence>
<dbReference type="Pfam" id="PF00106">
    <property type="entry name" value="adh_short"/>
    <property type="match status" value="1"/>
</dbReference>
<dbReference type="EC" id="1.-.-.-" evidence="5"/>
<dbReference type="SUPFAM" id="SSF51735">
    <property type="entry name" value="NAD(P)-binding Rossmann-fold domains"/>
    <property type="match status" value="1"/>
</dbReference>
<organism evidence="5 6">
    <name type="scientific">Actinoplanes subglobosus</name>
    <dbReference type="NCBI Taxonomy" id="1547892"/>
    <lineage>
        <taxon>Bacteria</taxon>
        <taxon>Bacillati</taxon>
        <taxon>Actinomycetota</taxon>
        <taxon>Actinomycetes</taxon>
        <taxon>Micromonosporales</taxon>
        <taxon>Micromonosporaceae</taxon>
        <taxon>Actinoplanes</taxon>
    </lineage>
</organism>
<comment type="similarity">
    <text evidence="1 3">Belongs to the short-chain dehydrogenases/reductases (SDR) family.</text>
</comment>
<dbReference type="PANTHER" id="PTHR44196">
    <property type="entry name" value="DEHYDROGENASE/REDUCTASE SDR FAMILY MEMBER 7B"/>
    <property type="match status" value="1"/>
</dbReference>
<evidence type="ECO:0000313" key="6">
    <source>
        <dbReference type="Proteomes" id="UP001595867"/>
    </source>
</evidence>
<proteinExistence type="inferred from homology"/>
<dbReference type="RefSeq" id="WP_378068979.1">
    <property type="nucleotide sequence ID" value="NZ_JBHSBL010000018.1"/>
</dbReference>
<dbReference type="EMBL" id="JBHSBL010000018">
    <property type="protein sequence ID" value="MFC4068103.1"/>
    <property type="molecule type" value="Genomic_DNA"/>
</dbReference>
<evidence type="ECO:0000256" key="3">
    <source>
        <dbReference type="RuleBase" id="RU000363"/>
    </source>
</evidence>
<dbReference type="PROSITE" id="PS00061">
    <property type="entry name" value="ADH_SHORT"/>
    <property type="match status" value="1"/>
</dbReference>
<dbReference type="InterPro" id="IPR020904">
    <property type="entry name" value="Sc_DH/Rdtase_CS"/>
</dbReference>
<dbReference type="GO" id="GO:0016491">
    <property type="term" value="F:oxidoreductase activity"/>
    <property type="evidence" value="ECO:0007669"/>
    <property type="project" value="UniProtKB-KW"/>
</dbReference>
<accession>A0ABV8IV18</accession>
<evidence type="ECO:0000256" key="4">
    <source>
        <dbReference type="SAM" id="MobiDB-lite"/>
    </source>
</evidence>
<protein>
    <submittedName>
        <fullName evidence="5">SDR family NAD(P)-dependent oxidoreductase</fullName>
        <ecNumber evidence="5">1.-.-.-</ecNumber>
    </submittedName>
</protein>
<keyword evidence="6" id="KW-1185">Reference proteome</keyword>
<evidence type="ECO:0000313" key="5">
    <source>
        <dbReference type="EMBL" id="MFC4068103.1"/>
    </source>
</evidence>
<sequence>MAVVIVTGASSGIGRVIALRLAARGDTVVLAARRASELGSLASEITAAGGSAVPVPTDVTDTAAVDALVTRAMTVTGRIDALINNAGVGGDKSVLADEAEVRAIVEVNLLAPIRLMRAIVPIMREQRAGSIVNIGSVAGEIGINGAYSASKFGLRGINDSVRRELVGTGIGVTLVEPGHIATEMTAHRSGLPGPEIVAAAVERALTRPRRRIVVPGKYRAAILLANALPSVPDRLYAGRAAAEKSRTTGNGDRSTGNVDRAAGNGDPMAGNGGPPGGKRHDTNFG</sequence>
<feature type="region of interest" description="Disordered" evidence="4">
    <location>
        <begin position="241"/>
        <end position="285"/>
    </location>
</feature>
<comment type="caution">
    <text evidence="5">The sequence shown here is derived from an EMBL/GenBank/DDBJ whole genome shotgun (WGS) entry which is preliminary data.</text>
</comment>
<gene>
    <name evidence="5" type="ORF">ACFO0C_24490</name>
</gene>
<name>A0ABV8IV18_9ACTN</name>
<dbReference type="Gene3D" id="3.40.50.720">
    <property type="entry name" value="NAD(P)-binding Rossmann-like Domain"/>
    <property type="match status" value="1"/>
</dbReference>
<feature type="compositionally biased region" description="Polar residues" evidence="4">
    <location>
        <begin position="247"/>
        <end position="257"/>
    </location>
</feature>
<dbReference type="InterPro" id="IPR002347">
    <property type="entry name" value="SDR_fam"/>
</dbReference>
<dbReference type="Proteomes" id="UP001595867">
    <property type="component" value="Unassembled WGS sequence"/>
</dbReference>
<evidence type="ECO:0000256" key="1">
    <source>
        <dbReference type="ARBA" id="ARBA00006484"/>
    </source>
</evidence>
<dbReference type="PRINTS" id="PR00080">
    <property type="entry name" value="SDRFAMILY"/>
</dbReference>
<keyword evidence="2 5" id="KW-0560">Oxidoreductase</keyword>
<reference evidence="6" key="1">
    <citation type="journal article" date="2019" name="Int. J. Syst. Evol. Microbiol.">
        <title>The Global Catalogue of Microorganisms (GCM) 10K type strain sequencing project: providing services to taxonomists for standard genome sequencing and annotation.</title>
        <authorList>
            <consortium name="The Broad Institute Genomics Platform"/>
            <consortium name="The Broad Institute Genome Sequencing Center for Infectious Disease"/>
            <person name="Wu L."/>
            <person name="Ma J."/>
        </authorList>
    </citation>
    <scope>NUCLEOTIDE SEQUENCE [LARGE SCALE GENOMIC DNA]</scope>
    <source>
        <strain evidence="6">TBRC 5832</strain>
    </source>
</reference>
<dbReference type="PRINTS" id="PR00081">
    <property type="entry name" value="GDHRDH"/>
</dbReference>
<dbReference type="InterPro" id="IPR036291">
    <property type="entry name" value="NAD(P)-bd_dom_sf"/>
</dbReference>